<evidence type="ECO:0000256" key="2">
    <source>
        <dbReference type="ARBA" id="ARBA00022692"/>
    </source>
</evidence>
<keyword evidence="9" id="KW-1185">Reference proteome</keyword>
<dbReference type="OrthoDB" id="3648173at2759"/>
<feature type="transmembrane region" description="Helical" evidence="6">
    <location>
        <begin position="22"/>
        <end position="43"/>
    </location>
</feature>
<dbReference type="HOGENOM" id="CLU_028200_25_1_1"/>
<keyword evidence="2 6" id="KW-0812">Transmembrane</keyword>
<keyword evidence="4 6" id="KW-0472">Membrane</keyword>
<evidence type="ECO:0000256" key="3">
    <source>
        <dbReference type="ARBA" id="ARBA00022989"/>
    </source>
</evidence>
<dbReference type="Pfam" id="PF20684">
    <property type="entry name" value="Fung_rhodopsin"/>
    <property type="match status" value="1"/>
</dbReference>
<evidence type="ECO:0000259" key="7">
    <source>
        <dbReference type="Pfam" id="PF20684"/>
    </source>
</evidence>
<dbReference type="STRING" id="1283841.A0A084QBJ2"/>
<feature type="transmembrane region" description="Helical" evidence="6">
    <location>
        <begin position="180"/>
        <end position="203"/>
    </location>
</feature>
<dbReference type="Proteomes" id="UP000028524">
    <property type="component" value="Unassembled WGS sequence"/>
</dbReference>
<name>A0A084QBJ2_STAC4</name>
<organism evidence="8 9">
    <name type="scientific">Stachybotrys chlorohalonatus (strain IBT 40285)</name>
    <dbReference type="NCBI Taxonomy" id="1283841"/>
    <lineage>
        <taxon>Eukaryota</taxon>
        <taxon>Fungi</taxon>
        <taxon>Dikarya</taxon>
        <taxon>Ascomycota</taxon>
        <taxon>Pezizomycotina</taxon>
        <taxon>Sordariomycetes</taxon>
        <taxon>Hypocreomycetidae</taxon>
        <taxon>Hypocreales</taxon>
        <taxon>Stachybotryaceae</taxon>
        <taxon>Stachybotrys</taxon>
    </lineage>
</organism>
<gene>
    <name evidence="8" type="ORF">S40285_05986</name>
</gene>
<feature type="domain" description="Rhodopsin" evidence="7">
    <location>
        <begin position="39"/>
        <end position="226"/>
    </location>
</feature>
<evidence type="ECO:0000256" key="1">
    <source>
        <dbReference type="ARBA" id="ARBA00004141"/>
    </source>
</evidence>
<accession>A0A084QBJ2</accession>
<evidence type="ECO:0000256" key="6">
    <source>
        <dbReference type="SAM" id="Phobius"/>
    </source>
</evidence>
<feature type="transmembrane region" description="Helical" evidence="6">
    <location>
        <begin position="55"/>
        <end position="74"/>
    </location>
</feature>
<evidence type="ECO:0000256" key="4">
    <source>
        <dbReference type="ARBA" id="ARBA00023136"/>
    </source>
</evidence>
<dbReference type="InterPro" id="IPR049326">
    <property type="entry name" value="Rhodopsin_dom_fungi"/>
</dbReference>
<dbReference type="AlphaFoldDB" id="A0A084QBJ2"/>
<comment type="similarity">
    <text evidence="5">Belongs to the SAT4 family.</text>
</comment>
<reference evidence="8 9" key="1">
    <citation type="journal article" date="2014" name="BMC Genomics">
        <title>Comparative genome sequencing reveals chemotype-specific gene clusters in the toxigenic black mold Stachybotrys.</title>
        <authorList>
            <person name="Semeiks J."/>
            <person name="Borek D."/>
            <person name="Otwinowski Z."/>
            <person name="Grishin N.V."/>
        </authorList>
    </citation>
    <scope>NUCLEOTIDE SEQUENCE [LARGE SCALE GENOMIC DNA]</scope>
    <source>
        <strain evidence="8 9">IBT 40285</strain>
    </source>
</reference>
<dbReference type="InterPro" id="IPR052337">
    <property type="entry name" value="SAT4-like"/>
</dbReference>
<dbReference type="PANTHER" id="PTHR33048:SF47">
    <property type="entry name" value="INTEGRAL MEMBRANE PROTEIN-RELATED"/>
    <property type="match status" value="1"/>
</dbReference>
<feature type="transmembrane region" description="Helical" evidence="6">
    <location>
        <begin position="137"/>
        <end position="160"/>
    </location>
</feature>
<evidence type="ECO:0000313" key="9">
    <source>
        <dbReference type="Proteomes" id="UP000028524"/>
    </source>
</evidence>
<dbReference type="GO" id="GO:0016020">
    <property type="term" value="C:membrane"/>
    <property type="evidence" value="ECO:0007669"/>
    <property type="project" value="UniProtKB-SubCell"/>
</dbReference>
<proteinExistence type="inferred from homology"/>
<dbReference type="PANTHER" id="PTHR33048">
    <property type="entry name" value="PTH11-LIKE INTEGRAL MEMBRANE PROTEIN (AFU_ORTHOLOGUE AFUA_5G11245)"/>
    <property type="match status" value="1"/>
</dbReference>
<comment type="subcellular location">
    <subcellularLocation>
        <location evidence="1">Membrane</location>
        <topology evidence="1">Multi-pass membrane protein</topology>
    </subcellularLocation>
</comment>
<evidence type="ECO:0000256" key="5">
    <source>
        <dbReference type="ARBA" id="ARBA00038359"/>
    </source>
</evidence>
<protein>
    <recommendedName>
        <fullName evidence="7">Rhodopsin domain-containing protein</fullName>
    </recommendedName>
</protein>
<sequence>MCAIVARDKEAEDTSRSKVRSIQGFVAACLVLSVVFASLRFYVRLRILRSFRKDDWAVVATLILLICSGVMATVASHHGLGSHMSILTDSEKTFFLVLIWISSLGYLATTIAIKTAFLLQYRRAFPLPTFQRLCDIFLGFLAVWLLAGFITQFAICHPLSRQWDPMVIENGQSCKVRFHFWLANAIMHIATDIVLFIMPFPMIRNLSQNRMQKFVLGGVFSLGFFSYGNRPKLGDGNHTVLVGRGSDLCRCVSLCSNFTPAPWSQEAVAFWANLDRGTGTGALSRANYTPRV</sequence>
<evidence type="ECO:0000313" key="8">
    <source>
        <dbReference type="EMBL" id="KFA61327.1"/>
    </source>
</evidence>
<dbReference type="EMBL" id="KL660859">
    <property type="protein sequence ID" value="KFA61327.1"/>
    <property type="molecule type" value="Genomic_DNA"/>
</dbReference>
<keyword evidence="3 6" id="KW-1133">Transmembrane helix</keyword>
<feature type="transmembrane region" description="Helical" evidence="6">
    <location>
        <begin position="94"/>
        <end position="117"/>
    </location>
</feature>
<dbReference type="InParanoid" id="A0A084QBJ2"/>